<dbReference type="AlphaFoldDB" id="A0A382P4Y4"/>
<accession>A0A382P4Y4</accession>
<name>A0A382P4Y4_9ZZZZ</name>
<gene>
    <name evidence="2" type="ORF">METZ01_LOCUS321200</name>
</gene>
<evidence type="ECO:0000313" key="2">
    <source>
        <dbReference type="EMBL" id="SVC68346.1"/>
    </source>
</evidence>
<protein>
    <recommendedName>
        <fullName evidence="1">DUF58 domain-containing protein</fullName>
    </recommendedName>
</protein>
<evidence type="ECO:0000259" key="1">
    <source>
        <dbReference type="Pfam" id="PF01882"/>
    </source>
</evidence>
<reference evidence="2" key="1">
    <citation type="submission" date="2018-05" db="EMBL/GenBank/DDBJ databases">
        <authorList>
            <person name="Lanie J.A."/>
            <person name="Ng W.-L."/>
            <person name="Kazmierczak K.M."/>
            <person name="Andrzejewski T.M."/>
            <person name="Davidsen T.M."/>
            <person name="Wayne K.J."/>
            <person name="Tettelin H."/>
            <person name="Glass J.I."/>
            <person name="Rusch D."/>
            <person name="Podicherti R."/>
            <person name="Tsui H.-C.T."/>
            <person name="Winkler M.E."/>
        </authorList>
    </citation>
    <scope>NUCLEOTIDE SEQUENCE</scope>
</reference>
<dbReference type="SUPFAM" id="SSF53300">
    <property type="entry name" value="vWA-like"/>
    <property type="match status" value="1"/>
</dbReference>
<dbReference type="PANTHER" id="PTHR33608">
    <property type="entry name" value="BLL2464 PROTEIN"/>
    <property type="match status" value="1"/>
</dbReference>
<dbReference type="CDD" id="cd00198">
    <property type="entry name" value="vWFA"/>
    <property type="match status" value="1"/>
</dbReference>
<dbReference type="PANTHER" id="PTHR33608:SF7">
    <property type="entry name" value="DUF58 DOMAIN-CONTAINING PROTEIN"/>
    <property type="match status" value="1"/>
</dbReference>
<proteinExistence type="predicted"/>
<dbReference type="Gene3D" id="3.40.50.410">
    <property type="entry name" value="von Willebrand factor, type A domain"/>
    <property type="match status" value="1"/>
</dbReference>
<dbReference type="InterPro" id="IPR036465">
    <property type="entry name" value="vWFA_dom_sf"/>
</dbReference>
<organism evidence="2">
    <name type="scientific">marine metagenome</name>
    <dbReference type="NCBI Taxonomy" id="408172"/>
    <lineage>
        <taxon>unclassified sequences</taxon>
        <taxon>metagenomes</taxon>
        <taxon>ecological metagenomes</taxon>
    </lineage>
</organism>
<feature type="domain" description="DUF58" evidence="1">
    <location>
        <begin position="49"/>
        <end position="261"/>
    </location>
</feature>
<dbReference type="Pfam" id="PF01882">
    <property type="entry name" value="DUF58"/>
    <property type="match status" value="1"/>
</dbReference>
<dbReference type="InterPro" id="IPR002881">
    <property type="entry name" value="DUF58"/>
</dbReference>
<dbReference type="EMBL" id="UINC01104866">
    <property type="protein sequence ID" value="SVC68346.1"/>
    <property type="molecule type" value="Genomic_DNA"/>
</dbReference>
<sequence>MATVADYLTPKELAKLANHQVLARRVVEGFCSGLHRSPHKGFSVEFKQHRQYVQGDEIRHIDWKVYGKSDRFYIREYEEETNLRCNILLDASGSMAYSGTRSEGRSKLHFASRLAACLTYMILRQTDSVGMITFDTKARKVLPPRGQAAHAQNIINLLDDTKPGGETDLGAVFHELVPKLKRRGLVIIISDCFGDIDSVMKGLAHFRHAKHDVVIFQLWDPDELDFPFKQWTRFDCLEISDKKHTVDPNHLRNAYLENLEKYREDFVKGCHRNSIDLVPMTTDQSYADALAYYLALRRRGRPPTRK</sequence>